<keyword evidence="13" id="KW-0812">Transmembrane</keyword>
<evidence type="ECO:0000259" key="16">
    <source>
        <dbReference type="PROSITE" id="PS50070"/>
    </source>
</evidence>
<dbReference type="InterPro" id="IPR018056">
    <property type="entry name" value="Kringle_CS"/>
</dbReference>
<dbReference type="InterPro" id="IPR008266">
    <property type="entry name" value="Tyr_kinase_AS"/>
</dbReference>
<dbReference type="GO" id="GO:0005886">
    <property type="term" value="C:plasma membrane"/>
    <property type="evidence" value="ECO:0007669"/>
    <property type="project" value="TreeGrafter"/>
</dbReference>
<dbReference type="GO" id="GO:0048468">
    <property type="term" value="P:cell development"/>
    <property type="evidence" value="ECO:0007669"/>
    <property type="project" value="UniProtKB-ARBA"/>
</dbReference>
<feature type="domain" description="Protein kinase" evidence="14">
    <location>
        <begin position="287"/>
        <end position="563"/>
    </location>
</feature>
<keyword evidence="9 13" id="KW-0472">Membrane</keyword>
<reference evidence="18" key="1">
    <citation type="submission" date="2003-08" db="EMBL/GenBank/DDBJ databases">
        <authorList>
            <person name="Birren B."/>
            <person name="Nusbaum C."/>
            <person name="Abebe A."/>
            <person name="Abouelleil A."/>
            <person name="Adekoya E."/>
            <person name="Ait-zahra M."/>
            <person name="Allen N."/>
            <person name="Allen T."/>
            <person name="An P."/>
            <person name="Anderson M."/>
            <person name="Anderson S."/>
            <person name="Arachchi H."/>
            <person name="Armbruster J."/>
            <person name="Bachantsang P."/>
            <person name="Baldwin J."/>
            <person name="Barry A."/>
            <person name="Bayul T."/>
            <person name="Blitshsteyn B."/>
            <person name="Bloom T."/>
            <person name="Blye J."/>
            <person name="Boguslavskiy L."/>
            <person name="Borowsky M."/>
            <person name="Boukhgalter B."/>
            <person name="Brunache A."/>
            <person name="Butler J."/>
            <person name="Calixte N."/>
            <person name="Calvo S."/>
            <person name="Camarata J."/>
            <person name="Campo K."/>
            <person name="Chang J."/>
            <person name="Cheshatsang Y."/>
            <person name="Citroen M."/>
            <person name="Collymore A."/>
            <person name="Considine T."/>
            <person name="Cook A."/>
            <person name="Cooke P."/>
            <person name="Corum B."/>
            <person name="Cuomo C."/>
            <person name="David R."/>
            <person name="Dawoe T."/>
            <person name="Degray S."/>
            <person name="Dodge S."/>
            <person name="Dooley K."/>
            <person name="Dorje P."/>
            <person name="Dorjee K."/>
            <person name="Dorris L."/>
            <person name="Duffey N."/>
            <person name="Dupes A."/>
            <person name="Elkins T."/>
            <person name="Engels R."/>
            <person name="Erickson J."/>
            <person name="Farina A."/>
            <person name="Faro S."/>
            <person name="Ferreira P."/>
            <person name="Fischer H."/>
            <person name="Fitzgerald M."/>
            <person name="Foley K."/>
            <person name="Gage D."/>
            <person name="Galagan J."/>
            <person name="Gearin G."/>
            <person name="Gnerre S."/>
            <person name="Gnirke A."/>
            <person name="Goyette A."/>
            <person name="Graham J."/>
            <person name="Grandbois E."/>
            <person name="Gyaltsen K."/>
            <person name="Hafez N."/>
            <person name="Hagopian D."/>
            <person name="Hagos B."/>
            <person name="Hall J."/>
            <person name="Hatcher B."/>
            <person name="Heller A."/>
            <person name="Higgins H."/>
            <person name="Honan T."/>
            <person name="Horn A."/>
            <person name="Houde N."/>
            <person name="Hughes L."/>
            <person name="Hulme W."/>
            <person name="Husby E."/>
            <person name="Iliev I."/>
            <person name="Jaffe D."/>
            <person name="Jones C."/>
            <person name="Kamal M."/>
            <person name="Kamat A."/>
            <person name="Kamvysselis M."/>
            <person name="Karlsson E."/>
            <person name="Kells C."/>
            <person name="Kieu A."/>
            <person name="Kisner P."/>
            <person name="Kodira C."/>
            <person name="Kulbokas E."/>
            <person name="Labutti K."/>
            <person name="Lama D."/>
            <person name="Landers T."/>
            <person name="Leger J."/>
            <person name="Levine S."/>
            <person name="Lewis D."/>
            <person name="Lewis T."/>
            <person name="Lindblad-toh K."/>
            <person name="Liu X."/>
            <person name="Lokyitsang T."/>
            <person name="Lokyitsang Y."/>
            <person name="Lucien O."/>
            <person name="Lui A."/>
            <person name="Ma L.J."/>
            <person name="Mabbitt R."/>
            <person name="Macdonald J."/>
            <person name="Maclean C."/>
            <person name="Major J."/>
            <person name="Manning J."/>
            <person name="Marabella R."/>
            <person name="Maru K."/>
            <person name="Matthews C."/>
            <person name="Mauceli E."/>
            <person name="Mccarthy M."/>
            <person name="Mcdonough S."/>
            <person name="Mcghee T."/>
            <person name="Meldrim J."/>
            <person name="Meneus L."/>
            <person name="Mesirov J."/>
            <person name="Mihalev A."/>
            <person name="Mihova T."/>
            <person name="Mikkelsen T."/>
            <person name="Mlenga V."/>
            <person name="Moru K."/>
            <person name="Mozes J."/>
            <person name="Mulrain L."/>
            <person name="Munson G."/>
            <person name="Naylor J."/>
            <person name="Newes C."/>
            <person name="Nguyen C."/>
            <person name="Nguyen N."/>
            <person name="Nguyen T."/>
            <person name="Nicol R."/>
            <person name="Nielsen C."/>
            <person name="Nizzari M."/>
            <person name="Norbu C."/>
            <person name="Norbu N."/>
            <person name="O'donnell P."/>
            <person name="Okoawo O."/>
            <person name="O'leary S."/>
            <person name="Omotosho B."/>
            <person name="O'neill K."/>
            <person name="Osman S."/>
            <person name="Parker S."/>
            <person name="Perrin D."/>
            <person name="Phunkhang P."/>
            <person name="Piqani B."/>
            <person name="Purcell S."/>
            <person name="Rachupka T."/>
            <person name="Ramasamy U."/>
            <person name="Rameau R."/>
            <person name="Ray V."/>
            <person name="Raymond C."/>
            <person name="Retta R."/>
            <person name="Richardson S."/>
            <person name="Rise C."/>
            <person name="Rodriguez J."/>
            <person name="Rogers J."/>
            <person name="Rogov P."/>
            <person name="Rutman M."/>
            <person name="Schupbach R."/>
            <person name="Seaman C."/>
            <person name="Settipalli S."/>
            <person name="Sharpe T."/>
            <person name="Sheridan J."/>
            <person name="Sherpa N."/>
            <person name="Shi J."/>
            <person name="Smirnov S."/>
            <person name="Smith C."/>
            <person name="Sougnez C."/>
            <person name="Spencer B."/>
            <person name="Stalker J."/>
            <person name="Stange-thomann N."/>
            <person name="Stavropoulos S."/>
            <person name="Stetson K."/>
            <person name="Stone C."/>
            <person name="Stone S."/>
            <person name="Stubbs M."/>
            <person name="Talamas J."/>
            <person name="Tchuinga P."/>
            <person name="Tenzing P."/>
            <person name="Tesfaye S."/>
            <person name="Theodore J."/>
            <person name="Thoulutsang Y."/>
            <person name="Topham K."/>
            <person name="Towey S."/>
            <person name="Tsamla T."/>
            <person name="Tsomo N."/>
            <person name="Vallee D."/>
            <person name="Vassiliev H."/>
            <person name="Venkataraman V."/>
            <person name="Vinson J."/>
            <person name="Vo A."/>
            <person name="Wade C."/>
            <person name="Wang S."/>
            <person name="Wangchuk T."/>
            <person name="Wangdi T."/>
            <person name="Whittaker C."/>
            <person name="Wilkinson J."/>
            <person name="Wu Y."/>
            <person name="Wyman D."/>
            <person name="Yadav S."/>
            <person name="Yang S."/>
            <person name="Yang X."/>
            <person name="Yeager S."/>
            <person name="Yee E."/>
            <person name="Young G."/>
            <person name="Zainoun J."/>
            <person name="Zembeck L."/>
            <person name="Zimmer A."/>
            <person name="Zody M."/>
            <person name="Lander E."/>
        </authorList>
    </citation>
    <scope>NUCLEOTIDE SEQUENCE [LARGE SCALE GENOMIC DNA]</scope>
</reference>
<keyword evidence="8" id="KW-0067">ATP-binding</keyword>
<dbReference type="GO" id="GO:0007169">
    <property type="term" value="P:cell surface receptor protein tyrosine kinase signaling pathway"/>
    <property type="evidence" value="ECO:0007669"/>
    <property type="project" value="TreeGrafter"/>
</dbReference>
<keyword evidence="13" id="KW-1133">Transmembrane helix</keyword>
<evidence type="ECO:0000313" key="17">
    <source>
        <dbReference type="Ensembl" id="ENSCSAVP00000005229.1"/>
    </source>
</evidence>
<evidence type="ECO:0008006" key="19">
    <source>
        <dbReference type="Google" id="ProtNLM"/>
    </source>
</evidence>
<dbReference type="Proteomes" id="UP000007875">
    <property type="component" value="Unassembled WGS sequence"/>
</dbReference>
<comment type="caution">
    <text evidence="12">Lacks conserved residue(s) required for the propagation of feature annotation.</text>
</comment>
<dbReference type="InterPro" id="IPR020067">
    <property type="entry name" value="Frizzled_dom"/>
</dbReference>
<reference evidence="17" key="2">
    <citation type="submission" date="2025-08" db="UniProtKB">
        <authorList>
            <consortium name="Ensembl"/>
        </authorList>
    </citation>
    <scope>IDENTIFICATION</scope>
</reference>
<dbReference type="InterPro" id="IPR000001">
    <property type="entry name" value="Kringle"/>
</dbReference>
<dbReference type="eggNOG" id="KOG1026">
    <property type="taxonomic scope" value="Eukaryota"/>
</dbReference>
<dbReference type="FunFam" id="1.10.510.10:FF:001512">
    <property type="entry name" value="Receptor tyrosine-protein kinase erbB-2"/>
    <property type="match status" value="1"/>
</dbReference>
<feature type="transmembrane region" description="Helical" evidence="13">
    <location>
        <begin position="228"/>
        <end position="253"/>
    </location>
</feature>
<evidence type="ECO:0000256" key="6">
    <source>
        <dbReference type="ARBA" id="ARBA00022741"/>
    </source>
</evidence>
<dbReference type="PROSITE" id="PS50038">
    <property type="entry name" value="FZ"/>
    <property type="match status" value="1"/>
</dbReference>
<dbReference type="SUPFAM" id="SSF57440">
    <property type="entry name" value="Kringle-like"/>
    <property type="match status" value="1"/>
</dbReference>
<dbReference type="Gene3D" id="3.30.200.20">
    <property type="entry name" value="Phosphorylase Kinase, domain 1"/>
    <property type="match status" value="1"/>
</dbReference>
<dbReference type="SMART" id="SM00130">
    <property type="entry name" value="KR"/>
    <property type="match status" value="1"/>
</dbReference>
<evidence type="ECO:0000256" key="12">
    <source>
        <dbReference type="PROSITE-ProRule" id="PRU00121"/>
    </source>
</evidence>
<feature type="domain" description="Kringle" evidence="16">
    <location>
        <begin position="148"/>
        <end position="223"/>
    </location>
</feature>
<feature type="domain" description="FZ" evidence="15">
    <location>
        <begin position="1"/>
        <end position="137"/>
    </location>
</feature>
<keyword evidence="4 12" id="KW-0420">Kringle</keyword>
<comment type="subcellular location">
    <subcellularLocation>
        <location evidence="1">Endomembrane system</location>
    </subcellularLocation>
    <subcellularLocation>
        <location evidence="2">Membrane</location>
        <topology evidence="2">Single-pass type I membrane protein</topology>
    </subcellularLocation>
</comment>
<dbReference type="GO" id="GO:0004714">
    <property type="term" value="F:transmembrane receptor protein tyrosine kinase activity"/>
    <property type="evidence" value="ECO:0007669"/>
    <property type="project" value="TreeGrafter"/>
</dbReference>
<dbReference type="PRINTS" id="PR00018">
    <property type="entry name" value="KRINGLE"/>
</dbReference>
<dbReference type="OMA" id="GKESQPW"/>
<evidence type="ECO:0000256" key="10">
    <source>
        <dbReference type="ARBA" id="ARBA00023137"/>
    </source>
</evidence>
<keyword evidence="3" id="KW-0597">Phosphoprotein</keyword>
<dbReference type="Gene3D" id="1.10.2000.10">
    <property type="entry name" value="Frizzled cysteine-rich domain"/>
    <property type="match status" value="1"/>
</dbReference>
<dbReference type="SUPFAM" id="SSF56112">
    <property type="entry name" value="Protein kinase-like (PK-like)"/>
    <property type="match status" value="1"/>
</dbReference>
<dbReference type="CDD" id="cd00108">
    <property type="entry name" value="KR"/>
    <property type="match status" value="1"/>
</dbReference>
<dbReference type="Pfam" id="PF00051">
    <property type="entry name" value="Kringle"/>
    <property type="match status" value="1"/>
</dbReference>
<dbReference type="GO" id="GO:0050793">
    <property type="term" value="P:regulation of developmental process"/>
    <property type="evidence" value="ECO:0007669"/>
    <property type="project" value="UniProtKB-ARBA"/>
</dbReference>
<evidence type="ECO:0000256" key="9">
    <source>
        <dbReference type="ARBA" id="ARBA00023136"/>
    </source>
</evidence>
<dbReference type="GO" id="GO:0030182">
    <property type="term" value="P:neuron differentiation"/>
    <property type="evidence" value="ECO:0007669"/>
    <property type="project" value="UniProtKB-ARBA"/>
</dbReference>
<dbReference type="PANTHER" id="PTHR24416:SF611">
    <property type="entry name" value="TYROSINE-PROTEIN KINASE TRANSMEMBRANE RECEPTOR ROR"/>
    <property type="match status" value="1"/>
</dbReference>
<dbReference type="PROSITE" id="PS00021">
    <property type="entry name" value="KRINGLE_1"/>
    <property type="match status" value="1"/>
</dbReference>
<dbReference type="PRINTS" id="PR00109">
    <property type="entry name" value="TYRKINASE"/>
</dbReference>
<dbReference type="InterPro" id="IPR050122">
    <property type="entry name" value="RTK"/>
</dbReference>
<evidence type="ECO:0000256" key="13">
    <source>
        <dbReference type="SAM" id="Phobius"/>
    </source>
</evidence>
<dbReference type="GeneTree" id="ENSGT00940000166767"/>
<dbReference type="Gene3D" id="1.10.510.10">
    <property type="entry name" value="Transferase(Phosphotransferase) domain 1"/>
    <property type="match status" value="1"/>
</dbReference>
<dbReference type="FunFam" id="3.30.200.20:FF:000139">
    <property type="entry name" value="inactive tyrosine-protein kinase transmembrane receptor ROR1"/>
    <property type="match status" value="1"/>
</dbReference>
<evidence type="ECO:0000256" key="1">
    <source>
        <dbReference type="ARBA" id="ARBA00004308"/>
    </source>
</evidence>
<reference evidence="17" key="3">
    <citation type="submission" date="2025-09" db="UniProtKB">
        <authorList>
            <consortium name="Ensembl"/>
        </authorList>
    </citation>
    <scope>IDENTIFICATION</scope>
</reference>
<dbReference type="InParanoid" id="H2YIT0"/>
<dbReference type="InterPro" id="IPR041775">
    <property type="entry name" value="Ror-like_CRD"/>
</dbReference>
<evidence type="ECO:0000256" key="4">
    <source>
        <dbReference type="ARBA" id="ARBA00022572"/>
    </source>
</evidence>
<evidence type="ECO:0000256" key="5">
    <source>
        <dbReference type="ARBA" id="ARBA00022679"/>
    </source>
</evidence>
<accession>H2YIT0</accession>
<name>H2YIT0_CIOSA</name>
<evidence type="ECO:0000313" key="18">
    <source>
        <dbReference type="Proteomes" id="UP000007875"/>
    </source>
</evidence>
<proteinExistence type="predicted"/>
<dbReference type="CDD" id="cd07459">
    <property type="entry name" value="CRD_TK_ROR_like"/>
    <property type="match status" value="1"/>
</dbReference>
<keyword evidence="5" id="KW-0808">Transferase</keyword>
<dbReference type="InterPro" id="IPR013806">
    <property type="entry name" value="Kringle-like"/>
</dbReference>
<dbReference type="Pfam" id="PF07714">
    <property type="entry name" value="PK_Tyr_Ser-Thr"/>
    <property type="match status" value="1"/>
</dbReference>
<dbReference type="PROSITE" id="PS50011">
    <property type="entry name" value="PROTEIN_KINASE_DOM"/>
    <property type="match status" value="1"/>
</dbReference>
<dbReference type="Gene3D" id="2.40.20.10">
    <property type="entry name" value="Plasminogen Kringle 4"/>
    <property type="match status" value="1"/>
</dbReference>
<dbReference type="PANTHER" id="PTHR24416">
    <property type="entry name" value="TYROSINE-PROTEIN KINASE RECEPTOR"/>
    <property type="match status" value="1"/>
</dbReference>
<dbReference type="InterPro" id="IPR011009">
    <property type="entry name" value="Kinase-like_dom_sf"/>
</dbReference>
<dbReference type="STRING" id="51511.ENSCSAVP00000005229"/>
<evidence type="ECO:0000259" key="15">
    <source>
        <dbReference type="PROSITE" id="PS50038"/>
    </source>
</evidence>
<keyword evidence="7" id="KW-0418">Kinase</keyword>
<dbReference type="InterPro" id="IPR001245">
    <property type="entry name" value="Ser-Thr/Tyr_kinase_cat_dom"/>
</dbReference>
<evidence type="ECO:0000256" key="3">
    <source>
        <dbReference type="ARBA" id="ARBA00022553"/>
    </source>
</evidence>
<dbReference type="GO" id="GO:0005524">
    <property type="term" value="F:ATP binding"/>
    <property type="evidence" value="ECO:0007669"/>
    <property type="project" value="UniProtKB-KW"/>
</dbReference>
<keyword evidence="6" id="KW-0547">Nucleotide-binding</keyword>
<dbReference type="AlphaFoldDB" id="H2YIT0"/>
<keyword evidence="10" id="KW-0829">Tyrosine-protein kinase</keyword>
<dbReference type="HOGENOM" id="CLU_000288_30_4_1"/>
<dbReference type="Pfam" id="PF01392">
    <property type="entry name" value="Fz"/>
    <property type="match status" value="1"/>
</dbReference>
<evidence type="ECO:0000256" key="2">
    <source>
        <dbReference type="ARBA" id="ARBA00004479"/>
    </source>
</evidence>
<dbReference type="GO" id="GO:0043235">
    <property type="term" value="C:receptor complex"/>
    <property type="evidence" value="ECO:0007669"/>
    <property type="project" value="TreeGrafter"/>
</dbReference>
<dbReference type="InterPro" id="IPR036790">
    <property type="entry name" value="Frizzled_dom_sf"/>
</dbReference>
<organism evidence="17 18">
    <name type="scientific">Ciona savignyi</name>
    <name type="common">Pacific transparent sea squirt</name>
    <dbReference type="NCBI Taxonomy" id="51511"/>
    <lineage>
        <taxon>Eukaryota</taxon>
        <taxon>Metazoa</taxon>
        <taxon>Chordata</taxon>
        <taxon>Tunicata</taxon>
        <taxon>Ascidiacea</taxon>
        <taxon>Phlebobranchia</taxon>
        <taxon>Cionidae</taxon>
        <taxon>Ciona</taxon>
    </lineage>
</organism>
<keyword evidence="11" id="KW-1015">Disulfide bond</keyword>
<evidence type="ECO:0000256" key="11">
    <source>
        <dbReference type="ARBA" id="ARBA00023157"/>
    </source>
</evidence>
<evidence type="ECO:0000256" key="7">
    <source>
        <dbReference type="ARBA" id="ARBA00022777"/>
    </source>
</evidence>
<dbReference type="InterPro" id="IPR038178">
    <property type="entry name" value="Kringle_sf"/>
</dbReference>
<evidence type="ECO:0000256" key="8">
    <source>
        <dbReference type="ARBA" id="ARBA00022840"/>
    </source>
</evidence>
<keyword evidence="18" id="KW-1185">Reference proteome</keyword>
<dbReference type="PROSITE" id="PS00109">
    <property type="entry name" value="PROTEIN_KINASE_TYR"/>
    <property type="match status" value="1"/>
</dbReference>
<dbReference type="PROSITE" id="PS50070">
    <property type="entry name" value="KRINGLE_2"/>
    <property type="match status" value="1"/>
</dbReference>
<evidence type="ECO:0000259" key="14">
    <source>
        <dbReference type="PROSITE" id="PS50011"/>
    </source>
</evidence>
<protein>
    <recommendedName>
        <fullName evidence="19">Protein kinase domain-containing protein</fullName>
    </recommendedName>
</protein>
<dbReference type="Ensembl" id="ENSCSAVT00000005300.1">
    <property type="protein sequence ID" value="ENSCSAVP00000005229.1"/>
    <property type="gene ID" value="ENSCSAVG00000003113.1"/>
</dbReference>
<sequence>GKCELYQGYACKRYLENQYIHLESFQEQTEVEEQIATAMQILTNPKAISPKCLSYAPAAFCFYVFPPCKKDNDGDVIMENPEPLRLCREDCDLLKHDKCRREFFSQTTNAFLAGVFQSANCSGLPRTLPTRRHCTGIGLPSVVNRHHLCYNGTGGSYRGTLSIASSGQPCKSWPDDIHMRARKYSYLAGGHNFCRNPGGSMEVPWCYVDNHHTQKEVCQVPKCSNGDLVMILIPAVSIPLILGCVVIVFCVACRRKKKGGKNKDIPMQDRMLSAKKTKVPELSPNVVHVLGEMGDGKFGKVFKAQILSNLHYCPNDPVSVKTLSERSSPAQVQQFQREMETFSALQHPNVAALKAVVTQPSLRCMVFEYTNGVDLHEYLVLHSPQADFAKPPSSASSHASTTIEHADFVRMAIQVAAGMDYLTTHNFIHRDLSARNVLVCGNLELKICNLGVIRDSYLSCYYRNPQGGQMLPVRWMAPESLKTWQFDDKSSVWSFGVLLWEMFSFGLQPYCGYSNHEVLDMVSRRQLLTCPDQCPAKVYSLMHECWCGQPSQRPTFADIHSKLVGWEGTSTTRMTSQ</sequence>
<dbReference type="InterPro" id="IPR000719">
    <property type="entry name" value="Prot_kinase_dom"/>
</dbReference>
<dbReference type="GO" id="GO:0017147">
    <property type="term" value="F:Wnt-protein binding"/>
    <property type="evidence" value="ECO:0007669"/>
    <property type="project" value="TreeGrafter"/>
</dbReference>
<dbReference type="GO" id="GO:0012505">
    <property type="term" value="C:endomembrane system"/>
    <property type="evidence" value="ECO:0007669"/>
    <property type="project" value="UniProtKB-SubCell"/>
</dbReference>